<protein>
    <submittedName>
        <fullName evidence="2">Uncharacterized protein</fullName>
    </submittedName>
</protein>
<keyword evidence="1" id="KW-0732">Signal</keyword>
<dbReference type="AlphaFoldDB" id="A0A8X7QLR1"/>
<proteinExistence type="predicted"/>
<feature type="signal peptide" evidence="1">
    <location>
        <begin position="1"/>
        <end position="24"/>
    </location>
</feature>
<evidence type="ECO:0000256" key="1">
    <source>
        <dbReference type="SAM" id="SignalP"/>
    </source>
</evidence>
<keyword evidence="3" id="KW-1185">Reference proteome</keyword>
<comment type="caution">
    <text evidence="2">The sequence shown here is derived from an EMBL/GenBank/DDBJ whole genome shotgun (WGS) entry which is preliminary data.</text>
</comment>
<feature type="chain" id="PRO_5036481250" evidence="1">
    <location>
        <begin position="25"/>
        <end position="226"/>
    </location>
</feature>
<dbReference type="OrthoDB" id="1651793at2759"/>
<dbReference type="Proteomes" id="UP000886595">
    <property type="component" value="Unassembled WGS sequence"/>
</dbReference>
<dbReference type="EMBL" id="JAAMPC010000013">
    <property type="protein sequence ID" value="KAG2269799.1"/>
    <property type="molecule type" value="Genomic_DNA"/>
</dbReference>
<name>A0A8X7QLR1_BRACI</name>
<reference evidence="2 3" key="1">
    <citation type="submission" date="2020-02" db="EMBL/GenBank/DDBJ databases">
        <authorList>
            <person name="Ma Q."/>
            <person name="Huang Y."/>
            <person name="Song X."/>
            <person name="Pei D."/>
        </authorList>
    </citation>
    <scope>NUCLEOTIDE SEQUENCE [LARGE SCALE GENOMIC DNA]</scope>
    <source>
        <strain evidence="2">Sxm20200214</strain>
        <tissue evidence="2">Leaf</tissue>
    </source>
</reference>
<evidence type="ECO:0000313" key="3">
    <source>
        <dbReference type="Proteomes" id="UP000886595"/>
    </source>
</evidence>
<gene>
    <name evidence="2" type="ORF">Bca52824_064354</name>
</gene>
<evidence type="ECO:0000313" key="2">
    <source>
        <dbReference type="EMBL" id="KAG2269799.1"/>
    </source>
</evidence>
<organism evidence="2 3">
    <name type="scientific">Brassica carinata</name>
    <name type="common">Ethiopian mustard</name>
    <name type="synonym">Abyssinian cabbage</name>
    <dbReference type="NCBI Taxonomy" id="52824"/>
    <lineage>
        <taxon>Eukaryota</taxon>
        <taxon>Viridiplantae</taxon>
        <taxon>Streptophyta</taxon>
        <taxon>Embryophyta</taxon>
        <taxon>Tracheophyta</taxon>
        <taxon>Spermatophyta</taxon>
        <taxon>Magnoliopsida</taxon>
        <taxon>eudicotyledons</taxon>
        <taxon>Gunneridae</taxon>
        <taxon>Pentapetalae</taxon>
        <taxon>rosids</taxon>
        <taxon>malvids</taxon>
        <taxon>Brassicales</taxon>
        <taxon>Brassicaceae</taxon>
        <taxon>Brassiceae</taxon>
        <taxon>Brassica</taxon>
    </lineage>
</organism>
<sequence length="226" mass="25420">MLNTVELRISYLLSFLSFFSTTKALKPLQEGKGPSTTKSYLSDVATAQSTPAESWYSRDGNYVKKVLEFWEFPSIGWFKFNTDGTSKRNLFLHGAATGHSGKSGAGGLLRDCSGTWIYGSVSLNREARLLHFNFIEEGRIYTLIGDLLAYLEVLRHIHQGNFERQVSNRTAGMEYLPGKPVVDGWQILPESTSSHQLRKIDTKSERIPFEGPPIRCPVRVNSRKAQ</sequence>
<accession>A0A8X7QLR1</accession>